<feature type="transmembrane region" description="Helical" evidence="6">
    <location>
        <begin position="30"/>
        <end position="50"/>
    </location>
</feature>
<dbReference type="GO" id="GO:0015658">
    <property type="term" value="F:branched-chain amino acid transmembrane transporter activity"/>
    <property type="evidence" value="ECO:0007669"/>
    <property type="project" value="InterPro"/>
</dbReference>
<evidence type="ECO:0000313" key="8">
    <source>
        <dbReference type="Proteomes" id="UP000248887"/>
    </source>
</evidence>
<feature type="transmembrane region" description="Helical" evidence="6">
    <location>
        <begin position="109"/>
        <end position="129"/>
    </location>
</feature>
<dbReference type="EMBL" id="QFQD01000024">
    <property type="protein sequence ID" value="PZQ83067.1"/>
    <property type="molecule type" value="Genomic_DNA"/>
</dbReference>
<feature type="transmembrane region" description="Helical" evidence="6">
    <location>
        <begin position="149"/>
        <end position="169"/>
    </location>
</feature>
<dbReference type="GO" id="GO:0005886">
    <property type="term" value="C:plasma membrane"/>
    <property type="evidence" value="ECO:0007669"/>
    <property type="project" value="UniProtKB-SubCell"/>
</dbReference>
<protein>
    <submittedName>
        <fullName evidence="7">Branched-chain amino acid ABC transporter permease</fullName>
    </submittedName>
</protein>
<comment type="caution">
    <text evidence="7">The sequence shown here is derived from an EMBL/GenBank/DDBJ whole genome shotgun (WGS) entry which is preliminary data.</text>
</comment>
<dbReference type="Proteomes" id="UP000248887">
    <property type="component" value="Unassembled WGS sequence"/>
</dbReference>
<evidence type="ECO:0000313" key="7">
    <source>
        <dbReference type="EMBL" id="PZQ83067.1"/>
    </source>
</evidence>
<dbReference type="PANTHER" id="PTHR30482">
    <property type="entry name" value="HIGH-AFFINITY BRANCHED-CHAIN AMINO ACID TRANSPORT SYSTEM PERMEASE"/>
    <property type="match status" value="1"/>
</dbReference>
<name>A0A2W5SJL6_ANCNO</name>
<accession>A0A2W5SJL6</accession>
<dbReference type="InterPro" id="IPR001851">
    <property type="entry name" value="ABC_transp_permease"/>
</dbReference>
<dbReference type="InterPro" id="IPR043428">
    <property type="entry name" value="LivM-like"/>
</dbReference>
<keyword evidence="3 6" id="KW-0812">Transmembrane</keyword>
<dbReference type="CDD" id="cd06581">
    <property type="entry name" value="TM_PBP1_LivM_like"/>
    <property type="match status" value="1"/>
</dbReference>
<feature type="transmembrane region" description="Helical" evidence="6">
    <location>
        <begin position="199"/>
        <end position="221"/>
    </location>
</feature>
<dbReference type="PANTHER" id="PTHR30482:SF17">
    <property type="entry name" value="ABC TRANSPORTER ATP-BINDING PROTEIN"/>
    <property type="match status" value="1"/>
</dbReference>
<keyword evidence="2" id="KW-1003">Cell membrane</keyword>
<evidence type="ECO:0000256" key="5">
    <source>
        <dbReference type="ARBA" id="ARBA00023136"/>
    </source>
</evidence>
<evidence type="ECO:0000256" key="4">
    <source>
        <dbReference type="ARBA" id="ARBA00022989"/>
    </source>
</evidence>
<evidence type="ECO:0000256" key="2">
    <source>
        <dbReference type="ARBA" id="ARBA00022475"/>
    </source>
</evidence>
<feature type="transmembrane region" description="Helical" evidence="6">
    <location>
        <begin position="81"/>
        <end position="102"/>
    </location>
</feature>
<gene>
    <name evidence="7" type="ORF">DI549_09285</name>
</gene>
<organism evidence="7 8">
    <name type="scientific">Ancylobacter novellus</name>
    <name type="common">Thiobacillus novellus</name>
    <dbReference type="NCBI Taxonomy" id="921"/>
    <lineage>
        <taxon>Bacteria</taxon>
        <taxon>Pseudomonadati</taxon>
        <taxon>Pseudomonadota</taxon>
        <taxon>Alphaproteobacteria</taxon>
        <taxon>Hyphomicrobiales</taxon>
        <taxon>Xanthobacteraceae</taxon>
        <taxon>Ancylobacter</taxon>
    </lineage>
</organism>
<keyword evidence="4 6" id="KW-1133">Transmembrane helix</keyword>
<sequence length="315" mass="34030">MTSPLAGWLIAAVFFAAVAALPLAGGSAYMLSIGINVLQYSVMATAWAMFSGPTRYISLATGSFYGIGVYTVAVFGDLLPWPLLLLLAFAFGAVLALVVGLATLRLSGVFFVIFTFGLGELIRQLVTWYEVNVTGTMIRYIFIDVSSAQIYWLLAGLLAIVLLTGWLIYRTRLGTALRLIGEDEVVAAHVGVDTARVKLALFSLSSGFIATTGCIMAPRWTYIDPSVAFNMNISFLVLIMALLGGATRLLGPLLGAVPVVLLLEVLTVHFPNHYSILIGLVFIVIVYFLPEGILGRIMKRKAVASVQRQPVEFAR</sequence>
<dbReference type="Pfam" id="PF02653">
    <property type="entry name" value="BPD_transp_2"/>
    <property type="match status" value="1"/>
</dbReference>
<feature type="transmembrane region" description="Helical" evidence="6">
    <location>
        <begin position="276"/>
        <end position="294"/>
    </location>
</feature>
<feature type="transmembrane region" description="Helical" evidence="6">
    <location>
        <begin position="253"/>
        <end position="270"/>
    </location>
</feature>
<evidence type="ECO:0000256" key="6">
    <source>
        <dbReference type="SAM" id="Phobius"/>
    </source>
</evidence>
<reference evidence="7 8" key="1">
    <citation type="submission" date="2017-08" db="EMBL/GenBank/DDBJ databases">
        <title>Infants hospitalized years apart are colonized by the same room-sourced microbial strains.</title>
        <authorList>
            <person name="Brooks B."/>
            <person name="Olm M.R."/>
            <person name="Firek B.A."/>
            <person name="Baker R."/>
            <person name="Thomas B.C."/>
            <person name="Morowitz M.J."/>
            <person name="Banfield J.F."/>
        </authorList>
    </citation>
    <scope>NUCLEOTIDE SEQUENCE [LARGE SCALE GENOMIC DNA]</scope>
    <source>
        <strain evidence="7">S2_005_001_R2_27</strain>
    </source>
</reference>
<evidence type="ECO:0000256" key="1">
    <source>
        <dbReference type="ARBA" id="ARBA00004651"/>
    </source>
</evidence>
<feature type="transmembrane region" description="Helical" evidence="6">
    <location>
        <begin position="227"/>
        <end position="246"/>
    </location>
</feature>
<proteinExistence type="predicted"/>
<keyword evidence="5 6" id="KW-0472">Membrane</keyword>
<feature type="transmembrane region" description="Helical" evidence="6">
    <location>
        <begin position="57"/>
        <end position="75"/>
    </location>
</feature>
<comment type="subcellular location">
    <subcellularLocation>
        <location evidence="1">Cell membrane</location>
        <topology evidence="1">Multi-pass membrane protein</topology>
    </subcellularLocation>
</comment>
<evidence type="ECO:0000256" key="3">
    <source>
        <dbReference type="ARBA" id="ARBA00022692"/>
    </source>
</evidence>
<dbReference type="AlphaFoldDB" id="A0A2W5SJL6"/>